<protein>
    <submittedName>
        <fullName evidence="3">Uncharacterized protein</fullName>
    </submittedName>
</protein>
<sequence>MEKFWFIFVVAYAVSTMLQSWVIIFENVKLKGDNKRLESNNRVLKNHIKRMEEYLKTKGYADMFFI</sequence>
<dbReference type="EMBL" id="AP019846">
    <property type="protein sequence ID" value="BBM60156.1"/>
    <property type="molecule type" value="Genomic_DNA"/>
</dbReference>
<keyword evidence="2" id="KW-0812">Transmembrane</keyword>
<dbReference type="RefSeq" id="WP_147006045.1">
    <property type="nucleotide sequence ID" value="NZ_AP019846.1"/>
</dbReference>
<keyword evidence="2" id="KW-1133">Transmembrane helix</keyword>
<dbReference type="Proteomes" id="UP000321561">
    <property type="component" value="Chromosome"/>
</dbReference>
<feature type="coiled-coil region" evidence="1">
    <location>
        <begin position="27"/>
        <end position="54"/>
    </location>
</feature>
<evidence type="ECO:0000313" key="4">
    <source>
        <dbReference type="Proteomes" id="UP000321561"/>
    </source>
</evidence>
<keyword evidence="2" id="KW-0472">Membrane</keyword>
<accession>A0A510L8Q6</accession>
<evidence type="ECO:0000313" key="3">
    <source>
        <dbReference type="EMBL" id="BBM60156.1"/>
    </source>
</evidence>
<evidence type="ECO:0000256" key="2">
    <source>
        <dbReference type="SAM" id="Phobius"/>
    </source>
</evidence>
<reference evidence="3 4" key="1">
    <citation type="submission" date="2019-07" db="EMBL/GenBank/DDBJ databases">
        <title>Complete Genome Sequence of Leptotrichia hongkongensis Strain JMUB5056.</title>
        <authorList>
            <person name="Watanabe S."/>
            <person name="Cui L."/>
        </authorList>
    </citation>
    <scope>NUCLEOTIDE SEQUENCE [LARGE SCALE GENOMIC DNA]</scope>
    <source>
        <strain evidence="3 4">JMUB5056</strain>
    </source>
</reference>
<keyword evidence="1" id="KW-0175">Coiled coil</keyword>
<proteinExistence type="predicted"/>
<gene>
    <name evidence="3" type="ORF">JMUB5056_1750</name>
</gene>
<organism evidence="3 4">
    <name type="scientific">Leptotrichia hongkongensis</name>
    <dbReference type="NCBI Taxonomy" id="554406"/>
    <lineage>
        <taxon>Bacteria</taxon>
        <taxon>Fusobacteriati</taxon>
        <taxon>Fusobacteriota</taxon>
        <taxon>Fusobacteriia</taxon>
        <taxon>Fusobacteriales</taxon>
        <taxon>Leptotrichiaceae</taxon>
        <taxon>Leptotrichia</taxon>
    </lineage>
</organism>
<dbReference type="AlphaFoldDB" id="A0A510L8Q6"/>
<dbReference type="KEGG" id="lhg:JMUB5056_1750"/>
<name>A0A510L8Q6_9FUSO</name>
<evidence type="ECO:0000256" key="1">
    <source>
        <dbReference type="SAM" id="Coils"/>
    </source>
</evidence>
<feature type="transmembrane region" description="Helical" evidence="2">
    <location>
        <begin position="6"/>
        <end position="25"/>
    </location>
</feature>